<evidence type="ECO:0000256" key="2">
    <source>
        <dbReference type="ARBA" id="ARBA00023008"/>
    </source>
</evidence>
<feature type="binding site" evidence="3">
    <location>
        <position position="107"/>
    </location>
    <ligand>
        <name>Cu cation</name>
        <dbReference type="ChEBI" id="CHEBI:23378"/>
    </ligand>
</feature>
<feature type="domain" description="Thioredoxin" evidence="7">
    <location>
        <begin position="67"/>
        <end position="225"/>
    </location>
</feature>
<dbReference type="PANTHER" id="PTHR12151:SF25">
    <property type="entry name" value="LINALOOL DEHYDRATASE_ISOMERASE DOMAIN-CONTAINING PROTEIN"/>
    <property type="match status" value="1"/>
</dbReference>
<name>A0A932CLC1_UNCTE</name>
<evidence type="ECO:0000256" key="4">
    <source>
        <dbReference type="PIRSR" id="PIRSR603782-2"/>
    </source>
</evidence>
<feature type="transmembrane region" description="Helical" evidence="6">
    <location>
        <begin position="12"/>
        <end position="33"/>
    </location>
</feature>
<protein>
    <submittedName>
        <fullName evidence="8">SCO family protein</fullName>
    </submittedName>
</protein>
<dbReference type="InterPro" id="IPR003782">
    <property type="entry name" value="SCO1/SenC"/>
</dbReference>
<keyword evidence="6" id="KW-0472">Membrane</keyword>
<accession>A0A932CLC1</accession>
<dbReference type="Pfam" id="PF02630">
    <property type="entry name" value="SCO1-SenC"/>
    <property type="match status" value="1"/>
</dbReference>
<evidence type="ECO:0000256" key="5">
    <source>
        <dbReference type="SAM" id="MobiDB-lite"/>
    </source>
</evidence>
<dbReference type="AlphaFoldDB" id="A0A932CLC1"/>
<gene>
    <name evidence="8" type="ORF">HYY20_00290</name>
</gene>
<dbReference type="PANTHER" id="PTHR12151">
    <property type="entry name" value="ELECTRON TRANSPORT PROTIN SCO1/SENC FAMILY MEMBER"/>
    <property type="match status" value="1"/>
</dbReference>
<reference evidence="8" key="1">
    <citation type="submission" date="2020-07" db="EMBL/GenBank/DDBJ databases">
        <title>Huge and variable diversity of episymbiotic CPR bacteria and DPANN archaea in groundwater ecosystems.</title>
        <authorList>
            <person name="He C.Y."/>
            <person name="Keren R."/>
            <person name="Whittaker M."/>
            <person name="Farag I.F."/>
            <person name="Doudna J."/>
            <person name="Cate J.H.D."/>
            <person name="Banfield J.F."/>
        </authorList>
    </citation>
    <scope>NUCLEOTIDE SEQUENCE</scope>
    <source>
        <strain evidence="8">NC_groundwater_672_Ag_B-0.1um_62_36</strain>
    </source>
</reference>
<keyword evidence="3" id="KW-0479">Metal-binding</keyword>
<keyword evidence="4" id="KW-1015">Disulfide bond</keyword>
<evidence type="ECO:0000313" key="9">
    <source>
        <dbReference type="Proteomes" id="UP000769766"/>
    </source>
</evidence>
<dbReference type="InterPro" id="IPR013766">
    <property type="entry name" value="Thioredoxin_domain"/>
</dbReference>
<dbReference type="PROSITE" id="PS51352">
    <property type="entry name" value="THIOREDOXIN_2"/>
    <property type="match status" value="1"/>
</dbReference>
<evidence type="ECO:0000256" key="6">
    <source>
        <dbReference type="SAM" id="Phobius"/>
    </source>
</evidence>
<feature type="region of interest" description="Disordered" evidence="5">
    <location>
        <begin position="41"/>
        <end position="65"/>
    </location>
</feature>
<feature type="disulfide bond" description="Redox-active" evidence="4">
    <location>
        <begin position="107"/>
        <end position="111"/>
    </location>
</feature>
<comment type="similarity">
    <text evidence="1">Belongs to the SCO1/2 family.</text>
</comment>
<dbReference type="CDD" id="cd02968">
    <property type="entry name" value="SCO"/>
    <property type="match status" value="1"/>
</dbReference>
<dbReference type="SUPFAM" id="SSF52833">
    <property type="entry name" value="Thioredoxin-like"/>
    <property type="match status" value="1"/>
</dbReference>
<evidence type="ECO:0000313" key="8">
    <source>
        <dbReference type="EMBL" id="MBI2875304.1"/>
    </source>
</evidence>
<dbReference type="GO" id="GO:0046872">
    <property type="term" value="F:metal ion binding"/>
    <property type="evidence" value="ECO:0007669"/>
    <property type="project" value="UniProtKB-KW"/>
</dbReference>
<keyword evidence="2 3" id="KW-0186">Copper</keyword>
<evidence type="ECO:0000256" key="3">
    <source>
        <dbReference type="PIRSR" id="PIRSR603782-1"/>
    </source>
</evidence>
<feature type="binding site" evidence="3">
    <location>
        <position position="111"/>
    </location>
    <ligand>
        <name>Cu cation</name>
        <dbReference type="ChEBI" id="CHEBI:23378"/>
    </ligand>
</feature>
<evidence type="ECO:0000259" key="7">
    <source>
        <dbReference type="PROSITE" id="PS51352"/>
    </source>
</evidence>
<organism evidence="8 9">
    <name type="scientific">Tectimicrobiota bacterium</name>
    <dbReference type="NCBI Taxonomy" id="2528274"/>
    <lineage>
        <taxon>Bacteria</taxon>
        <taxon>Pseudomonadati</taxon>
        <taxon>Nitrospinota/Tectimicrobiota group</taxon>
        <taxon>Candidatus Tectimicrobiota</taxon>
    </lineage>
</organism>
<dbReference type="Proteomes" id="UP000769766">
    <property type="component" value="Unassembled WGS sequence"/>
</dbReference>
<dbReference type="EMBL" id="JACPRF010000011">
    <property type="protein sequence ID" value="MBI2875304.1"/>
    <property type="molecule type" value="Genomic_DNA"/>
</dbReference>
<proteinExistence type="inferred from homology"/>
<keyword evidence="6" id="KW-1133">Transmembrane helix</keyword>
<sequence>MSQVRMHRTHFPWFPVGGALVSVLLYGVLWVYAGPSASQEVDHPPKAGASPHHSHPSSRPPVAAGKGDVKLSIPDLVLLDQDGRKVRFYSDLVQGKVVAINFIFTTCTTICPPLATTFSEVQALMGDRLGRDFSLISISVDPVTDTPERLKAWGAKFQARPGWTLVTGPKPEVDRLLRALGASTARKEDHPPTILIGNDAKGVWSRVYGIMPPVQLARLIDGVAQGSAARPLVQGAGPE</sequence>
<dbReference type="Gene3D" id="3.40.30.10">
    <property type="entry name" value="Glutaredoxin"/>
    <property type="match status" value="1"/>
</dbReference>
<keyword evidence="6" id="KW-0812">Transmembrane</keyword>
<evidence type="ECO:0000256" key="1">
    <source>
        <dbReference type="ARBA" id="ARBA00010996"/>
    </source>
</evidence>
<comment type="caution">
    <text evidence="8">The sequence shown here is derived from an EMBL/GenBank/DDBJ whole genome shotgun (WGS) entry which is preliminary data.</text>
</comment>
<dbReference type="InterPro" id="IPR036249">
    <property type="entry name" value="Thioredoxin-like_sf"/>
</dbReference>